<dbReference type="InterPro" id="IPR014347">
    <property type="entry name" value="Tautomerase/MIF_sf"/>
</dbReference>
<sequence>MPHISIKHFPADLTQEQEDTLLARVTDAVTSAFDVDEGAVSIALEPVPAESWHELVYQPEIIGHRHLLRKNPSY</sequence>
<dbReference type="RefSeq" id="WP_111166705.1">
    <property type="nucleotide sequence ID" value="NZ_POUA01000051.1"/>
</dbReference>
<reference evidence="3 4" key="1">
    <citation type="submission" date="2018-01" db="EMBL/GenBank/DDBJ databases">
        <title>Draft genome sequence of Sphaerisporangium sp. 7K107.</title>
        <authorList>
            <person name="Sahin N."/>
            <person name="Saygin H."/>
            <person name="Ay H."/>
        </authorList>
    </citation>
    <scope>NUCLEOTIDE SEQUENCE [LARGE SCALE GENOMIC DNA]</scope>
    <source>
        <strain evidence="3 4">7K107</strain>
    </source>
</reference>
<accession>A0A2W2GSS7</accession>
<evidence type="ECO:0000259" key="2">
    <source>
        <dbReference type="Pfam" id="PF01361"/>
    </source>
</evidence>
<dbReference type="EMBL" id="POUA01000051">
    <property type="protein sequence ID" value="PZG50992.1"/>
    <property type="molecule type" value="Genomic_DNA"/>
</dbReference>
<dbReference type="GO" id="GO:0016853">
    <property type="term" value="F:isomerase activity"/>
    <property type="evidence" value="ECO:0007669"/>
    <property type="project" value="UniProtKB-KW"/>
</dbReference>
<evidence type="ECO:0000256" key="1">
    <source>
        <dbReference type="ARBA" id="ARBA00023235"/>
    </source>
</evidence>
<evidence type="ECO:0000313" key="3">
    <source>
        <dbReference type="EMBL" id="PZG50992.1"/>
    </source>
</evidence>
<dbReference type="AlphaFoldDB" id="A0A2W2GSS7"/>
<comment type="caution">
    <text evidence="3">The sequence shown here is derived from an EMBL/GenBank/DDBJ whole genome shotgun (WGS) entry which is preliminary data.</text>
</comment>
<dbReference type="InterPro" id="IPR004370">
    <property type="entry name" value="4-OT-like_dom"/>
</dbReference>
<dbReference type="Proteomes" id="UP000248544">
    <property type="component" value="Unassembled WGS sequence"/>
</dbReference>
<feature type="domain" description="4-oxalocrotonate tautomerase-like" evidence="2">
    <location>
        <begin position="2"/>
        <end position="52"/>
    </location>
</feature>
<keyword evidence="4" id="KW-1185">Reference proteome</keyword>
<organism evidence="3 4">
    <name type="scientific">Spongiactinospora gelatinilytica</name>
    <dbReference type="NCBI Taxonomy" id="2666298"/>
    <lineage>
        <taxon>Bacteria</taxon>
        <taxon>Bacillati</taxon>
        <taxon>Actinomycetota</taxon>
        <taxon>Actinomycetes</taxon>
        <taxon>Streptosporangiales</taxon>
        <taxon>Streptosporangiaceae</taxon>
        <taxon>Spongiactinospora</taxon>
    </lineage>
</organism>
<name>A0A2W2GSS7_9ACTN</name>
<dbReference type="Pfam" id="PF01361">
    <property type="entry name" value="Tautomerase"/>
    <property type="match status" value="1"/>
</dbReference>
<keyword evidence="1" id="KW-0413">Isomerase</keyword>
<evidence type="ECO:0000313" key="4">
    <source>
        <dbReference type="Proteomes" id="UP000248544"/>
    </source>
</evidence>
<proteinExistence type="predicted"/>
<dbReference type="Gene3D" id="3.30.429.10">
    <property type="entry name" value="Macrophage Migration Inhibitory Factor"/>
    <property type="match status" value="1"/>
</dbReference>
<dbReference type="SUPFAM" id="SSF55331">
    <property type="entry name" value="Tautomerase/MIF"/>
    <property type="match status" value="1"/>
</dbReference>
<protein>
    <recommendedName>
        <fullName evidence="2">4-oxalocrotonate tautomerase-like domain-containing protein</fullName>
    </recommendedName>
</protein>
<gene>
    <name evidence="3" type="ORF">C1I98_09470</name>
</gene>